<proteinExistence type="predicted"/>
<dbReference type="AlphaFoldDB" id="A0A1I5AY37"/>
<keyword evidence="1" id="KW-0472">Membrane</keyword>
<gene>
    <name evidence="2" type="ORF">SAMN05216386_1581</name>
</gene>
<keyword evidence="3" id="KW-1185">Reference proteome</keyword>
<evidence type="ECO:0000313" key="2">
    <source>
        <dbReference type="EMBL" id="SFN67332.1"/>
    </source>
</evidence>
<keyword evidence="1" id="KW-1133">Transmembrane helix</keyword>
<organism evidence="2 3">
    <name type="scientific">Nitrosospira briensis</name>
    <dbReference type="NCBI Taxonomy" id="35799"/>
    <lineage>
        <taxon>Bacteria</taxon>
        <taxon>Pseudomonadati</taxon>
        <taxon>Pseudomonadota</taxon>
        <taxon>Betaproteobacteria</taxon>
        <taxon>Nitrosomonadales</taxon>
        <taxon>Nitrosomonadaceae</taxon>
        <taxon>Nitrosospira</taxon>
    </lineage>
</organism>
<accession>A0A1I5AY37</accession>
<dbReference type="Proteomes" id="UP000183107">
    <property type="component" value="Unassembled WGS sequence"/>
</dbReference>
<dbReference type="EMBL" id="FOVJ01000002">
    <property type="protein sequence ID" value="SFN67332.1"/>
    <property type="molecule type" value="Genomic_DNA"/>
</dbReference>
<reference evidence="3" key="1">
    <citation type="submission" date="2016-10" db="EMBL/GenBank/DDBJ databases">
        <authorList>
            <person name="Varghese N."/>
        </authorList>
    </citation>
    <scope>NUCLEOTIDE SEQUENCE [LARGE SCALE GENOMIC DNA]</scope>
    <source>
        <strain evidence="3">Nsp8</strain>
    </source>
</reference>
<name>A0A1I5AY37_9PROT</name>
<dbReference type="InterPro" id="IPR014717">
    <property type="entry name" value="Transl_elong_EF1B/ribsomal_bS6"/>
</dbReference>
<evidence type="ECO:0000256" key="1">
    <source>
        <dbReference type="SAM" id="Phobius"/>
    </source>
</evidence>
<dbReference type="Gene3D" id="3.30.70.60">
    <property type="match status" value="1"/>
</dbReference>
<sequence>MGLSFPRNVLLRMRWQTERLGAAGKTGLGLFVFSAVFFVVAVLPQQAESKALMMRAEAIQQRLKAEPAQENNGRTPKIQGDQALQAFYAFFPKIDSSPFWIKELVQVAAQRGVEITGTEYRMVHERDVKLVRYEMVLPVRGKYAQVRGFIADTLRTVPAMALADVALKRQDAESELLDANLKFNLYLREGKK</sequence>
<evidence type="ECO:0008006" key="4">
    <source>
        <dbReference type="Google" id="ProtNLM"/>
    </source>
</evidence>
<protein>
    <recommendedName>
        <fullName evidence="4">Pilus assembly protein, PilO</fullName>
    </recommendedName>
</protein>
<evidence type="ECO:0000313" key="3">
    <source>
        <dbReference type="Proteomes" id="UP000183107"/>
    </source>
</evidence>
<dbReference type="OrthoDB" id="9096701at2"/>
<keyword evidence="1" id="KW-0812">Transmembrane</keyword>
<feature type="transmembrane region" description="Helical" evidence="1">
    <location>
        <begin position="20"/>
        <end position="43"/>
    </location>
</feature>